<gene>
    <name evidence="2" type="ORF">NDN08_006701</name>
</gene>
<evidence type="ECO:0000313" key="2">
    <source>
        <dbReference type="EMBL" id="KAJ8902294.1"/>
    </source>
</evidence>
<sequence>MAFVSGIGVGKGVFDRSLSVSVRRGVDTRRLPGRLTPRMASEVDKQVEVASGPEPSKGGDSYVKLAMRNMVQQSAKAVVHFGMTASVLILFFVGLAFLFK</sequence>
<dbReference type="Pfam" id="PF11688">
    <property type="entry name" value="DUF3285"/>
    <property type="match status" value="1"/>
</dbReference>
<protein>
    <submittedName>
        <fullName evidence="2">Uncharacterized protein</fullName>
    </submittedName>
</protein>
<accession>A0AAV8UIB1</accession>
<dbReference type="EMBL" id="JAMWBK010000009">
    <property type="protein sequence ID" value="KAJ8902294.1"/>
    <property type="molecule type" value="Genomic_DNA"/>
</dbReference>
<dbReference type="InterPro" id="IPR021702">
    <property type="entry name" value="DUF3285"/>
</dbReference>
<evidence type="ECO:0000313" key="3">
    <source>
        <dbReference type="Proteomes" id="UP001157974"/>
    </source>
</evidence>
<feature type="transmembrane region" description="Helical" evidence="1">
    <location>
        <begin position="77"/>
        <end position="99"/>
    </location>
</feature>
<keyword evidence="1" id="KW-0472">Membrane</keyword>
<dbReference type="Proteomes" id="UP001157974">
    <property type="component" value="Unassembled WGS sequence"/>
</dbReference>
<keyword evidence="1" id="KW-1133">Transmembrane helix</keyword>
<keyword evidence="3" id="KW-1185">Reference proteome</keyword>
<reference evidence="2 3" key="1">
    <citation type="journal article" date="2023" name="Nat. Commun.">
        <title>Origin of minicircular mitochondrial genomes in red algae.</title>
        <authorList>
            <person name="Lee Y."/>
            <person name="Cho C.H."/>
            <person name="Lee Y.M."/>
            <person name="Park S.I."/>
            <person name="Yang J.H."/>
            <person name="West J.A."/>
            <person name="Bhattacharya D."/>
            <person name="Yoon H.S."/>
        </authorList>
    </citation>
    <scope>NUCLEOTIDE SEQUENCE [LARGE SCALE GENOMIC DNA]</scope>
    <source>
        <strain evidence="2 3">CCMP1338</strain>
        <tissue evidence="2">Whole cell</tissue>
    </source>
</reference>
<comment type="caution">
    <text evidence="2">The sequence shown here is derived from an EMBL/GenBank/DDBJ whole genome shotgun (WGS) entry which is preliminary data.</text>
</comment>
<evidence type="ECO:0000256" key="1">
    <source>
        <dbReference type="SAM" id="Phobius"/>
    </source>
</evidence>
<proteinExistence type="predicted"/>
<organism evidence="2 3">
    <name type="scientific">Rhodosorus marinus</name>
    <dbReference type="NCBI Taxonomy" id="101924"/>
    <lineage>
        <taxon>Eukaryota</taxon>
        <taxon>Rhodophyta</taxon>
        <taxon>Stylonematophyceae</taxon>
        <taxon>Stylonematales</taxon>
        <taxon>Stylonemataceae</taxon>
        <taxon>Rhodosorus</taxon>
    </lineage>
</organism>
<dbReference type="AlphaFoldDB" id="A0AAV8UIB1"/>
<keyword evidence="1" id="KW-0812">Transmembrane</keyword>
<name>A0AAV8UIB1_9RHOD</name>